<accession>A0ACB9TEP0</accession>
<proteinExistence type="predicted"/>
<evidence type="ECO:0000313" key="2">
    <source>
        <dbReference type="Proteomes" id="UP001056778"/>
    </source>
</evidence>
<dbReference type="EMBL" id="CM043017">
    <property type="protein sequence ID" value="KAI4465338.1"/>
    <property type="molecule type" value="Genomic_DNA"/>
</dbReference>
<protein>
    <submittedName>
        <fullName evidence="1">Uncharacterized protein</fullName>
    </submittedName>
</protein>
<keyword evidence="2" id="KW-1185">Reference proteome</keyword>
<organism evidence="1 2">
    <name type="scientific">Holotrichia oblita</name>
    <name type="common">Chafer beetle</name>
    <dbReference type="NCBI Taxonomy" id="644536"/>
    <lineage>
        <taxon>Eukaryota</taxon>
        <taxon>Metazoa</taxon>
        <taxon>Ecdysozoa</taxon>
        <taxon>Arthropoda</taxon>
        <taxon>Hexapoda</taxon>
        <taxon>Insecta</taxon>
        <taxon>Pterygota</taxon>
        <taxon>Neoptera</taxon>
        <taxon>Endopterygota</taxon>
        <taxon>Coleoptera</taxon>
        <taxon>Polyphaga</taxon>
        <taxon>Scarabaeiformia</taxon>
        <taxon>Scarabaeidae</taxon>
        <taxon>Melolonthinae</taxon>
        <taxon>Holotrichia</taxon>
    </lineage>
</organism>
<evidence type="ECO:0000313" key="1">
    <source>
        <dbReference type="EMBL" id="KAI4465338.1"/>
    </source>
</evidence>
<name>A0ACB9TEP0_HOLOL</name>
<dbReference type="Proteomes" id="UP001056778">
    <property type="component" value="Chromosome 3"/>
</dbReference>
<comment type="caution">
    <text evidence="1">The sequence shown here is derived from an EMBL/GenBank/DDBJ whole genome shotgun (WGS) entry which is preliminary data.</text>
</comment>
<gene>
    <name evidence="1" type="ORF">MML48_3g00008362</name>
</gene>
<reference evidence="1" key="1">
    <citation type="submission" date="2022-04" db="EMBL/GenBank/DDBJ databases">
        <title>Chromosome-scale genome assembly of Holotrichia oblita Faldermann.</title>
        <authorList>
            <person name="Rongchong L."/>
        </authorList>
    </citation>
    <scope>NUCLEOTIDE SEQUENCE</scope>
    <source>
        <strain evidence="1">81SQS9</strain>
    </source>
</reference>
<sequence>MVRLTEMRKTTVLRMIGYEDRTRTQQEVTRLFHEKFPDLTPISQRNSFASMVMSQLATAESNTPSTKYDTVEISDLTRDILRKIEQINQKHGYTTRSPVKEFKYFPHFYTYSHQHPKPLRTIINSHGSDEDTKMTQEERSTPKQPDNTQDAQRIKRKITHQQSYILPQKEEPLVQYLMMMPFEPNYSTHQSDFNRYNYLKQIYNPVYNKGEINSANYLEQQMLDNLKNIILKSQLPPNIEGITFNPLVQGLPHENSFVQYRKPDVAYGSSGYINNIPNMPWNVYQYEGYMPDKEIEPASSKSNTPLTLYNSLTTITEYENDEEKCKIKLNQINNDNLRSGKSVVFTPEITQPRYIVDIDKSIEVAAFTENNNPLNHVILLRKENEQNLKNSKITNSLYSDLNNSNNSRAQKKFLKPSKAPIQENNEDEKLLNPVQLFLQHQQQKNKPTPLPTTDENKKDLINEHSKKVLSKDNTGSGIFIHRLKVRKGGVAIAGPGGIATAGSGGTAIVGPNGFAYTHPDSLAIAGTGSRVIAVDPKVNLGDIVKGKEDGNRVGKLVAVGPVIYYNKG</sequence>